<dbReference type="Proteomes" id="UP000017842">
    <property type="component" value="Unassembled WGS sequence"/>
</dbReference>
<sequence>MKMEYNRSLKVASKMLFENYKDEARILRDILKHQNVLFEEAKSAPMDDYSKRFELLELTKPYLDQVFKTDALKVAFIITTACWLENVTNTLLTLKLDKKQFKEVDNIGLLIKWTYIIPPLVDKFSLSKGGQEYQHLYELINDRNALAHPKPKTFKENELDINHKGQFPKYSVGELDEVAKKMHDWYLLPRVLIQKIQDADEKFGDQLCHYAGYLIEEKMAENEEFYRQLIENQTSALE</sequence>
<accession>V5BLB6</accession>
<keyword evidence="2" id="KW-1185">Reference proteome</keyword>
<reference evidence="1 2" key="1">
    <citation type="journal article" date="2013" name="Genome Announc.">
        <title>Draft Genome Sequence of the Methanotrophic Gammaproteobacterium Methyloglobulus morosus DSM 22980 Strain KoM1.</title>
        <authorList>
            <person name="Poehlein A."/>
            <person name="Deutzmann J.S."/>
            <person name="Daniel R."/>
            <person name="Simeonova D.D."/>
        </authorList>
    </citation>
    <scope>NUCLEOTIDE SEQUENCE [LARGE SCALE GENOMIC DNA]</scope>
    <source>
        <strain evidence="1 2">KoM1</strain>
    </source>
</reference>
<name>V5BLB6_9GAMM</name>
<organism evidence="1 2">
    <name type="scientific">Methyloglobulus morosus KoM1</name>
    <dbReference type="NCBI Taxonomy" id="1116472"/>
    <lineage>
        <taxon>Bacteria</taxon>
        <taxon>Pseudomonadati</taxon>
        <taxon>Pseudomonadota</taxon>
        <taxon>Gammaproteobacteria</taxon>
        <taxon>Methylococcales</taxon>
        <taxon>Methylococcaceae</taxon>
        <taxon>Methyloglobulus</taxon>
    </lineage>
</organism>
<protein>
    <submittedName>
        <fullName evidence="1">Uncharacterized protein</fullName>
    </submittedName>
</protein>
<dbReference type="RefSeq" id="WP_023496487.1">
    <property type="nucleotide sequence ID" value="NZ_AYLO01000159.1"/>
</dbReference>
<dbReference type="AlphaFoldDB" id="V5BLB6"/>
<dbReference type="STRING" id="1116472.MGMO_174c00180"/>
<evidence type="ECO:0000313" key="1">
    <source>
        <dbReference type="EMBL" id="ESS66952.1"/>
    </source>
</evidence>
<evidence type="ECO:0000313" key="2">
    <source>
        <dbReference type="Proteomes" id="UP000017842"/>
    </source>
</evidence>
<gene>
    <name evidence="1" type="ORF">MGMO_174c00180</name>
</gene>
<comment type="caution">
    <text evidence="1">The sequence shown here is derived from an EMBL/GenBank/DDBJ whole genome shotgun (WGS) entry which is preliminary data.</text>
</comment>
<proteinExistence type="predicted"/>
<dbReference type="EMBL" id="AYLO01000159">
    <property type="protein sequence ID" value="ESS66952.1"/>
    <property type="molecule type" value="Genomic_DNA"/>
</dbReference>